<dbReference type="GO" id="GO:0071949">
    <property type="term" value="F:FAD binding"/>
    <property type="evidence" value="ECO:0007669"/>
    <property type="project" value="InterPro"/>
</dbReference>
<dbReference type="Gene3D" id="3.50.50.60">
    <property type="entry name" value="FAD/NAD(P)-binding domain"/>
    <property type="match status" value="1"/>
</dbReference>
<dbReference type="AlphaFoldDB" id="A0A1G5ZRB4"/>
<dbReference type="PANTHER" id="PTHR42685:SF22">
    <property type="entry name" value="CONDITIONED MEDIUM FACTOR RECEPTOR 1"/>
    <property type="match status" value="1"/>
</dbReference>
<dbReference type="Pfam" id="PF01494">
    <property type="entry name" value="FAD_binding_3"/>
    <property type="match status" value="1"/>
</dbReference>
<gene>
    <name evidence="2" type="ORF">SAMN03080617_04334</name>
</gene>
<keyword evidence="3" id="KW-1185">Reference proteome</keyword>
<dbReference type="PRINTS" id="PR00420">
    <property type="entry name" value="RNGMNOXGNASE"/>
</dbReference>
<organism evidence="2 3">
    <name type="scientific">Algoriphagus alkaliphilus</name>
    <dbReference type="NCBI Taxonomy" id="279824"/>
    <lineage>
        <taxon>Bacteria</taxon>
        <taxon>Pseudomonadati</taxon>
        <taxon>Bacteroidota</taxon>
        <taxon>Cytophagia</taxon>
        <taxon>Cytophagales</taxon>
        <taxon>Cyclobacteriaceae</taxon>
        <taxon>Algoriphagus</taxon>
    </lineage>
</organism>
<evidence type="ECO:0000313" key="3">
    <source>
        <dbReference type="Proteomes" id="UP000198756"/>
    </source>
</evidence>
<proteinExistence type="predicted"/>
<dbReference type="Proteomes" id="UP000198756">
    <property type="component" value="Unassembled WGS sequence"/>
</dbReference>
<dbReference type="PANTHER" id="PTHR42685">
    <property type="entry name" value="GERANYLGERANYL DIPHOSPHATE REDUCTASE"/>
    <property type="match status" value="1"/>
</dbReference>
<name>A0A1G5ZRB4_9BACT</name>
<evidence type="ECO:0000313" key="2">
    <source>
        <dbReference type="EMBL" id="SDA97147.1"/>
    </source>
</evidence>
<accession>A0A1G5ZRB4</accession>
<dbReference type="EMBL" id="FMXE01000059">
    <property type="protein sequence ID" value="SDA97147.1"/>
    <property type="molecule type" value="Genomic_DNA"/>
</dbReference>
<dbReference type="RefSeq" id="WP_092735139.1">
    <property type="nucleotide sequence ID" value="NZ_FMXE01000059.1"/>
</dbReference>
<dbReference type="InterPro" id="IPR050407">
    <property type="entry name" value="Geranylgeranyl_reductase"/>
</dbReference>
<dbReference type="InterPro" id="IPR002938">
    <property type="entry name" value="FAD-bd"/>
</dbReference>
<dbReference type="InterPro" id="IPR036188">
    <property type="entry name" value="FAD/NAD-bd_sf"/>
</dbReference>
<dbReference type="STRING" id="279824.SAMN03080617_04334"/>
<dbReference type="SUPFAM" id="SSF51905">
    <property type="entry name" value="FAD/NAD(P)-binding domain"/>
    <property type="match status" value="1"/>
</dbReference>
<dbReference type="OrthoDB" id="1142316at2"/>
<sequence length="372" mass="41964">MKASEKRIIVIGGGLAGLISSILLARKDRNVMLIEKKMYPFHRVCGEYISNEVLGFLKRKKLYPDYLQLPEITRFQFSDTKGKTVQIPLDLGGFGISRFVLDEWLVKQAVESGVEVRAGIQVNSVDYNEKAEKFELTLSDHSILESDYVIGAFGKRSKLDKVMNRSFMQKRSPYIGVKYHVNGDFEHDTVALHNFHGGYCGLNAIESGKFNLCYLGSRDQLRQFGSVEEMERQVLWENPILKKIFQESEFLFEKPEVINEINFESKEPVENHILMAGDSAGLITPLCGNGMAMAIHSGKLAAESLLTGGSREEVESNYAKTWTAEFRQRLWVGRNVQRLFGSGGASVFARNLIDHIPFLAKQIIKNTHGSPF</sequence>
<protein>
    <submittedName>
        <fullName evidence="2">Dehydrogenase (Flavoprotein)</fullName>
    </submittedName>
</protein>
<reference evidence="3" key="1">
    <citation type="submission" date="2016-10" db="EMBL/GenBank/DDBJ databases">
        <authorList>
            <person name="Varghese N."/>
            <person name="Submissions S."/>
        </authorList>
    </citation>
    <scope>NUCLEOTIDE SEQUENCE [LARGE SCALE GENOMIC DNA]</scope>
    <source>
        <strain evidence="3">DSM 22703</strain>
    </source>
</reference>
<evidence type="ECO:0000259" key="1">
    <source>
        <dbReference type="Pfam" id="PF01494"/>
    </source>
</evidence>
<feature type="domain" description="FAD-binding" evidence="1">
    <location>
        <begin position="8"/>
        <end position="296"/>
    </location>
</feature>